<proteinExistence type="predicted"/>
<protein>
    <submittedName>
        <fullName evidence="1">Uncharacterized protein</fullName>
    </submittedName>
</protein>
<reference evidence="1" key="1">
    <citation type="submission" date="2024-01" db="EMBL/GenBank/DDBJ databases">
        <authorList>
            <person name="Webb A."/>
        </authorList>
    </citation>
    <scope>NUCLEOTIDE SEQUENCE</scope>
    <source>
        <strain evidence="1">Pm1</strain>
    </source>
</reference>
<dbReference type="AlphaFoldDB" id="A0AAV1TEI7"/>
<organism evidence="1 2">
    <name type="scientific">Peronospora matthiolae</name>
    <dbReference type="NCBI Taxonomy" id="2874970"/>
    <lineage>
        <taxon>Eukaryota</taxon>
        <taxon>Sar</taxon>
        <taxon>Stramenopiles</taxon>
        <taxon>Oomycota</taxon>
        <taxon>Peronosporomycetes</taxon>
        <taxon>Peronosporales</taxon>
        <taxon>Peronosporaceae</taxon>
        <taxon>Peronospora</taxon>
    </lineage>
</organism>
<evidence type="ECO:0000313" key="2">
    <source>
        <dbReference type="Proteomes" id="UP001162060"/>
    </source>
</evidence>
<comment type="caution">
    <text evidence="1">The sequence shown here is derived from an EMBL/GenBank/DDBJ whole genome shotgun (WGS) entry which is preliminary data.</text>
</comment>
<gene>
    <name evidence="1" type="ORF">PM001_LOCUS4544</name>
</gene>
<dbReference type="EMBL" id="CAKLBY020000039">
    <property type="protein sequence ID" value="CAK7912387.1"/>
    <property type="molecule type" value="Genomic_DNA"/>
</dbReference>
<evidence type="ECO:0000313" key="1">
    <source>
        <dbReference type="EMBL" id="CAK7912387.1"/>
    </source>
</evidence>
<name>A0AAV1TEI7_9STRA</name>
<accession>A0AAV1TEI7</accession>
<dbReference type="Proteomes" id="UP001162060">
    <property type="component" value="Unassembled WGS sequence"/>
</dbReference>
<sequence>MIASRTLSKMRLVMLKSRRVTVTGLLRVALHHHQNWHISSSLRARRMPVQPQILHACSDWSIVVAPLVELSGVFACSSLSPANWSRRRVLLLAKLKDMML</sequence>